<comment type="caution">
    <text evidence="1">The sequence shown here is derived from an EMBL/GenBank/DDBJ whole genome shotgun (WGS) entry which is preliminary data.</text>
</comment>
<accession>A0AAV7UZ25</accession>
<evidence type="ECO:0000313" key="2">
    <source>
        <dbReference type="Proteomes" id="UP001066276"/>
    </source>
</evidence>
<gene>
    <name evidence="1" type="ORF">NDU88_002867</name>
</gene>
<reference evidence="1" key="1">
    <citation type="journal article" date="2022" name="bioRxiv">
        <title>Sequencing and chromosome-scale assembly of the giantPleurodeles waltlgenome.</title>
        <authorList>
            <person name="Brown T."/>
            <person name="Elewa A."/>
            <person name="Iarovenko S."/>
            <person name="Subramanian E."/>
            <person name="Araus A.J."/>
            <person name="Petzold A."/>
            <person name="Susuki M."/>
            <person name="Suzuki K.-i.T."/>
            <person name="Hayashi T."/>
            <person name="Toyoda A."/>
            <person name="Oliveira C."/>
            <person name="Osipova E."/>
            <person name="Leigh N.D."/>
            <person name="Simon A."/>
            <person name="Yun M.H."/>
        </authorList>
    </citation>
    <scope>NUCLEOTIDE SEQUENCE</scope>
    <source>
        <strain evidence="1">20211129_DDA</strain>
        <tissue evidence="1">Liver</tissue>
    </source>
</reference>
<protein>
    <submittedName>
        <fullName evidence="1">Uncharacterized protein</fullName>
    </submittedName>
</protein>
<keyword evidence="2" id="KW-1185">Reference proteome</keyword>
<name>A0AAV7UZ25_PLEWA</name>
<dbReference type="EMBL" id="JANPWB010000004">
    <property type="protein sequence ID" value="KAJ1193571.1"/>
    <property type="molecule type" value="Genomic_DNA"/>
</dbReference>
<proteinExistence type="predicted"/>
<dbReference type="AlphaFoldDB" id="A0AAV7UZ25"/>
<organism evidence="1 2">
    <name type="scientific">Pleurodeles waltl</name>
    <name type="common">Iberian ribbed newt</name>
    <dbReference type="NCBI Taxonomy" id="8319"/>
    <lineage>
        <taxon>Eukaryota</taxon>
        <taxon>Metazoa</taxon>
        <taxon>Chordata</taxon>
        <taxon>Craniata</taxon>
        <taxon>Vertebrata</taxon>
        <taxon>Euteleostomi</taxon>
        <taxon>Amphibia</taxon>
        <taxon>Batrachia</taxon>
        <taxon>Caudata</taxon>
        <taxon>Salamandroidea</taxon>
        <taxon>Salamandridae</taxon>
        <taxon>Pleurodelinae</taxon>
        <taxon>Pleurodeles</taxon>
    </lineage>
</organism>
<evidence type="ECO:0000313" key="1">
    <source>
        <dbReference type="EMBL" id="KAJ1193571.1"/>
    </source>
</evidence>
<sequence length="76" mass="8934">MDTKISKLATEERSICTVIAGFQDRVTGMEHRHLLIEDKLSVALDRDQELQYLRNKLMDLEDRSHRDSVRFFSVPE</sequence>
<dbReference type="Proteomes" id="UP001066276">
    <property type="component" value="Chromosome 2_2"/>
</dbReference>